<dbReference type="InterPro" id="IPR021312">
    <property type="entry name" value="DUF2889"/>
</dbReference>
<evidence type="ECO:0008006" key="4">
    <source>
        <dbReference type="Google" id="ProtNLM"/>
    </source>
</evidence>
<protein>
    <recommendedName>
        <fullName evidence="4">DUF2889 domain-containing protein</fullName>
    </recommendedName>
</protein>
<dbReference type="EMBL" id="JACBZR010000001">
    <property type="protein sequence ID" value="NYI75526.1"/>
    <property type="molecule type" value="Genomic_DNA"/>
</dbReference>
<name>A0A7Z0DHS2_9ACTN</name>
<dbReference type="Pfam" id="PF11136">
    <property type="entry name" value="DUF2889"/>
    <property type="match status" value="1"/>
</dbReference>
<organism evidence="2 3">
    <name type="scientific">Nocardioides panzhihuensis</name>
    <dbReference type="NCBI Taxonomy" id="860243"/>
    <lineage>
        <taxon>Bacteria</taxon>
        <taxon>Bacillati</taxon>
        <taxon>Actinomycetota</taxon>
        <taxon>Actinomycetes</taxon>
        <taxon>Propionibacteriales</taxon>
        <taxon>Nocardioidaceae</taxon>
        <taxon>Nocardioides</taxon>
    </lineage>
</organism>
<evidence type="ECO:0000313" key="3">
    <source>
        <dbReference type="Proteomes" id="UP000564496"/>
    </source>
</evidence>
<dbReference type="RefSeq" id="WP_343051375.1">
    <property type="nucleotide sequence ID" value="NZ_JACBZR010000001.1"/>
</dbReference>
<reference evidence="2 3" key="1">
    <citation type="submission" date="2020-07" db="EMBL/GenBank/DDBJ databases">
        <title>Sequencing the genomes of 1000 actinobacteria strains.</title>
        <authorList>
            <person name="Klenk H.-P."/>
        </authorList>
    </citation>
    <scope>NUCLEOTIDE SEQUENCE [LARGE SCALE GENOMIC DNA]</scope>
    <source>
        <strain evidence="2 3">DSM 26487</strain>
    </source>
</reference>
<gene>
    <name evidence="2" type="ORF">BJ988_000174</name>
</gene>
<comment type="caution">
    <text evidence="2">The sequence shown here is derived from an EMBL/GenBank/DDBJ whole genome shotgun (WGS) entry which is preliminary data.</text>
</comment>
<evidence type="ECO:0000313" key="2">
    <source>
        <dbReference type="EMBL" id="NYI75526.1"/>
    </source>
</evidence>
<keyword evidence="3" id="KW-1185">Reference proteome</keyword>
<proteinExistence type="predicted"/>
<dbReference type="AlphaFoldDB" id="A0A7Z0DHS2"/>
<evidence type="ECO:0000256" key="1">
    <source>
        <dbReference type="SAM" id="MobiDB-lite"/>
    </source>
</evidence>
<accession>A0A7Z0DHS2</accession>
<dbReference type="Proteomes" id="UP000564496">
    <property type="component" value="Unassembled WGS sequence"/>
</dbReference>
<feature type="region of interest" description="Disordered" evidence="1">
    <location>
        <begin position="1"/>
        <end position="33"/>
    </location>
</feature>
<sequence>MTIEVPDELAARGPALSAPPRRPGSIRRTSTIDSTWSGGLGGDLVQHGRARDLLTDADGAATVLAEESMRLLVGPDRRIAEIAGPPRKPDLLGLVGAPTGSGYRAVLAETEPDEVDAATPLHLLLDDIPGAVLVSGFAFSKWVPIDKLLGPPGRRNLRVMTGICTGFQPGSSGLAPDGTSRWTHRTRGVAEIDSIDDPLGWHEVTEQTEVSMRRSRRIDVTVEAGTVLVDSFFQDSSTLPEGGRQAVHEYTLTAEIDLATRTLRAVTPVAQVLPYLECPLAVRNVDVLIGLPLRELRPAVLDLLKGTAGCTHLNDALRALADVRVLVDSLEAISN</sequence>